<dbReference type="GO" id="GO:0008429">
    <property type="term" value="F:phosphatidylethanolamine binding"/>
    <property type="evidence" value="ECO:0007669"/>
    <property type="project" value="TreeGrafter"/>
</dbReference>
<dbReference type="GO" id="GO:0005789">
    <property type="term" value="C:endoplasmic reticulum membrane"/>
    <property type="evidence" value="ECO:0007669"/>
    <property type="project" value="TreeGrafter"/>
</dbReference>
<feature type="domain" description="C2" evidence="1">
    <location>
        <begin position="1"/>
        <end position="80"/>
    </location>
</feature>
<dbReference type="Pfam" id="PF00168">
    <property type="entry name" value="C2"/>
    <property type="match status" value="1"/>
</dbReference>
<sequence length="87" mass="10103">MLLPDKSKATKKKTGVKKRDLNPEFNERFEYDLPKDEIRFRRLSVSVKNNSSSFRSRDVIGQVQLELAEVNLVSGVTEWFTLKDEAE</sequence>
<dbReference type="PANTHER" id="PTHR45761:SF7">
    <property type="entry name" value="EXTENDED SYNAPTOTAGMIN-1 ISOFORM X1"/>
    <property type="match status" value="1"/>
</dbReference>
<dbReference type="InterPro" id="IPR051634">
    <property type="entry name" value="Extended_Synaptotagmin"/>
</dbReference>
<dbReference type="GO" id="GO:0005509">
    <property type="term" value="F:calcium ion binding"/>
    <property type="evidence" value="ECO:0007669"/>
    <property type="project" value="TreeGrafter"/>
</dbReference>
<evidence type="ECO:0000313" key="3">
    <source>
        <dbReference type="RefSeq" id="XP_013767961.1"/>
    </source>
</evidence>
<accession>A0A9Y6JDB6</accession>
<protein>
    <submittedName>
        <fullName evidence="3 4">Extended synaptotagmin-1-like</fullName>
    </submittedName>
</protein>
<proteinExistence type="predicted"/>
<dbReference type="Gene3D" id="2.60.40.150">
    <property type="entry name" value="C2 domain"/>
    <property type="match status" value="1"/>
</dbReference>
<dbReference type="RefSeq" id="XP_013767961.1">
    <property type="nucleotide sequence ID" value="XM_013912507.1"/>
</dbReference>
<gene>
    <name evidence="4" type="primary">LOC102193780</name>
    <name evidence="3" type="synonym">LOC102193486</name>
</gene>
<dbReference type="GO" id="GO:0005544">
    <property type="term" value="F:calcium-dependent phospholipid binding"/>
    <property type="evidence" value="ECO:0007669"/>
    <property type="project" value="TreeGrafter"/>
</dbReference>
<evidence type="ECO:0000313" key="4">
    <source>
        <dbReference type="RefSeq" id="XP_013767962.1"/>
    </source>
</evidence>
<dbReference type="RefSeq" id="XP_013767962.1">
    <property type="nucleotide sequence ID" value="XM_013912508.1"/>
</dbReference>
<dbReference type="SUPFAM" id="SSF49562">
    <property type="entry name" value="C2 domain (Calcium/lipid-binding domain, CaLB)"/>
    <property type="match status" value="1"/>
</dbReference>
<dbReference type="GO" id="GO:0031210">
    <property type="term" value="F:phosphatidylcholine binding"/>
    <property type="evidence" value="ECO:0007669"/>
    <property type="project" value="TreeGrafter"/>
</dbReference>
<dbReference type="GeneID" id="102193780"/>
<dbReference type="InterPro" id="IPR035892">
    <property type="entry name" value="C2_domain_sf"/>
</dbReference>
<reference evidence="3 4" key="1">
    <citation type="submission" date="2025-04" db="UniProtKB">
        <authorList>
            <consortium name="RefSeq"/>
        </authorList>
    </citation>
    <scope>IDENTIFICATION</scope>
</reference>
<name>A0A9Y6JDB6_9CICH</name>
<dbReference type="InterPro" id="IPR000008">
    <property type="entry name" value="C2_dom"/>
</dbReference>
<evidence type="ECO:0000313" key="2">
    <source>
        <dbReference type="Proteomes" id="UP000695023"/>
    </source>
</evidence>
<evidence type="ECO:0000259" key="1">
    <source>
        <dbReference type="PROSITE" id="PS50004"/>
    </source>
</evidence>
<dbReference type="GeneID" id="102193486"/>
<keyword evidence="2" id="KW-1185">Reference proteome</keyword>
<dbReference type="Proteomes" id="UP000695023">
    <property type="component" value="Unplaced"/>
</dbReference>
<organism evidence="2 4">
    <name type="scientific">Pundamilia nyererei</name>
    <dbReference type="NCBI Taxonomy" id="303518"/>
    <lineage>
        <taxon>Eukaryota</taxon>
        <taxon>Metazoa</taxon>
        <taxon>Chordata</taxon>
        <taxon>Craniata</taxon>
        <taxon>Vertebrata</taxon>
        <taxon>Euteleostomi</taxon>
        <taxon>Actinopterygii</taxon>
        <taxon>Neopterygii</taxon>
        <taxon>Teleostei</taxon>
        <taxon>Neoteleostei</taxon>
        <taxon>Acanthomorphata</taxon>
        <taxon>Ovalentaria</taxon>
        <taxon>Cichlomorphae</taxon>
        <taxon>Cichliformes</taxon>
        <taxon>Cichlidae</taxon>
        <taxon>African cichlids</taxon>
        <taxon>Pseudocrenilabrinae</taxon>
        <taxon>Haplochromini</taxon>
        <taxon>Pundamilia</taxon>
    </lineage>
</organism>
<dbReference type="PANTHER" id="PTHR45761">
    <property type="entry name" value="EXTENDED SYNAPTOTAGMIN-LIKE PROTEIN 2, ISOFORM C"/>
    <property type="match status" value="1"/>
</dbReference>
<dbReference type="PROSITE" id="PS50004">
    <property type="entry name" value="C2"/>
    <property type="match status" value="1"/>
</dbReference>
<dbReference type="AlphaFoldDB" id="A0A9Y6JDB6"/>
<dbReference type="GO" id="GO:0035091">
    <property type="term" value="F:phosphatidylinositol binding"/>
    <property type="evidence" value="ECO:0007669"/>
    <property type="project" value="TreeGrafter"/>
</dbReference>